<organism evidence="1 2">
    <name type="scientific">Pseudochelatococcus contaminans</name>
    <dbReference type="NCBI Taxonomy" id="1538103"/>
    <lineage>
        <taxon>Bacteria</taxon>
        <taxon>Pseudomonadati</taxon>
        <taxon>Pseudomonadota</taxon>
        <taxon>Alphaproteobacteria</taxon>
        <taxon>Hyphomicrobiales</taxon>
        <taxon>Chelatococcaceae</taxon>
        <taxon>Pseudochelatococcus</taxon>
    </lineage>
</organism>
<dbReference type="EMBL" id="JACICC010000005">
    <property type="protein sequence ID" value="MBB3810166.1"/>
    <property type="molecule type" value="Genomic_DNA"/>
</dbReference>
<name>A0A7W5Z641_9HYPH</name>
<evidence type="ECO:0008006" key="3">
    <source>
        <dbReference type="Google" id="ProtNLM"/>
    </source>
</evidence>
<comment type="caution">
    <text evidence="1">The sequence shown here is derived from an EMBL/GenBank/DDBJ whole genome shotgun (WGS) entry which is preliminary data.</text>
</comment>
<dbReference type="Pfam" id="PF04402">
    <property type="entry name" value="SIMPL"/>
    <property type="match status" value="1"/>
</dbReference>
<evidence type="ECO:0000313" key="2">
    <source>
        <dbReference type="Proteomes" id="UP000537592"/>
    </source>
</evidence>
<protein>
    <recommendedName>
        <fullName evidence="3">SIMPL domain-containing protein</fullName>
    </recommendedName>
</protein>
<accession>A0A7W5Z641</accession>
<sequence length="263" mass="27230">MAFTVRSERKPRGVRAATLAAFAGGAIVGLAALPLAALAQQGSAAATTSAPRVISVSGEGIMEAVPDTASIVIGVVTQAKTAREAVTENTTATEAVINSLREAAVEKRDIATSGFSVQPRYNYSRNGGEAPKIEGYEARNTLNVRVRELSKLGGILDSAVTTGSNQIGGISFDVADSAPLLDQARAEAVADARRKADIFAKAAGVQLGRVLAIETGPHRWTPQPRGVALAARADSLSPSAPVPVEAGEQSFRASVEVTWELVD</sequence>
<dbReference type="InterPro" id="IPR052022">
    <property type="entry name" value="26kDa_periplasmic_antigen"/>
</dbReference>
<dbReference type="AlphaFoldDB" id="A0A7W5Z641"/>
<dbReference type="PANTHER" id="PTHR34387">
    <property type="entry name" value="SLR1258 PROTEIN"/>
    <property type="match status" value="1"/>
</dbReference>
<dbReference type="RefSeq" id="WP_183752979.1">
    <property type="nucleotide sequence ID" value="NZ_JACICC010000005.1"/>
</dbReference>
<dbReference type="Gene3D" id="3.30.70.2970">
    <property type="entry name" value="Protein of unknown function (DUF541), domain 2"/>
    <property type="match status" value="1"/>
</dbReference>
<dbReference type="Gene3D" id="3.30.110.170">
    <property type="entry name" value="Protein of unknown function (DUF541), domain 1"/>
    <property type="match status" value="1"/>
</dbReference>
<dbReference type="Proteomes" id="UP000537592">
    <property type="component" value="Unassembled WGS sequence"/>
</dbReference>
<dbReference type="InterPro" id="IPR007497">
    <property type="entry name" value="SIMPL/DUF541"/>
</dbReference>
<evidence type="ECO:0000313" key="1">
    <source>
        <dbReference type="EMBL" id="MBB3810166.1"/>
    </source>
</evidence>
<keyword evidence="2" id="KW-1185">Reference proteome</keyword>
<proteinExistence type="predicted"/>
<dbReference type="GO" id="GO:0006974">
    <property type="term" value="P:DNA damage response"/>
    <property type="evidence" value="ECO:0007669"/>
    <property type="project" value="TreeGrafter"/>
</dbReference>
<dbReference type="PANTHER" id="PTHR34387:SF1">
    <property type="entry name" value="PERIPLASMIC IMMUNOGENIC PROTEIN"/>
    <property type="match status" value="1"/>
</dbReference>
<reference evidence="1 2" key="1">
    <citation type="submission" date="2020-08" db="EMBL/GenBank/DDBJ databases">
        <title>Genomic Encyclopedia of Type Strains, Phase IV (KMG-IV): sequencing the most valuable type-strain genomes for metagenomic binning, comparative biology and taxonomic classification.</title>
        <authorList>
            <person name="Goeker M."/>
        </authorList>
    </citation>
    <scope>NUCLEOTIDE SEQUENCE [LARGE SCALE GENOMIC DNA]</scope>
    <source>
        <strain evidence="1 2">DSM 28760</strain>
    </source>
</reference>
<gene>
    <name evidence="1" type="ORF">FHS81_002262</name>
</gene>